<proteinExistence type="predicted"/>
<keyword evidence="2" id="KW-1185">Reference proteome</keyword>
<evidence type="ECO:0000313" key="2">
    <source>
        <dbReference type="Proteomes" id="UP001151760"/>
    </source>
</evidence>
<name>A0ABQ4ZGG6_9ASTR</name>
<protein>
    <submittedName>
        <fullName evidence="1">Uncharacterized protein</fullName>
    </submittedName>
</protein>
<dbReference type="Proteomes" id="UP001151760">
    <property type="component" value="Unassembled WGS sequence"/>
</dbReference>
<organism evidence="1 2">
    <name type="scientific">Tanacetum coccineum</name>
    <dbReference type="NCBI Taxonomy" id="301880"/>
    <lineage>
        <taxon>Eukaryota</taxon>
        <taxon>Viridiplantae</taxon>
        <taxon>Streptophyta</taxon>
        <taxon>Embryophyta</taxon>
        <taxon>Tracheophyta</taxon>
        <taxon>Spermatophyta</taxon>
        <taxon>Magnoliopsida</taxon>
        <taxon>eudicotyledons</taxon>
        <taxon>Gunneridae</taxon>
        <taxon>Pentapetalae</taxon>
        <taxon>asterids</taxon>
        <taxon>campanulids</taxon>
        <taxon>Asterales</taxon>
        <taxon>Asteraceae</taxon>
        <taxon>Asteroideae</taxon>
        <taxon>Anthemideae</taxon>
        <taxon>Anthemidinae</taxon>
        <taxon>Tanacetum</taxon>
    </lineage>
</organism>
<evidence type="ECO:0000313" key="1">
    <source>
        <dbReference type="EMBL" id="GJS88297.1"/>
    </source>
</evidence>
<dbReference type="EMBL" id="BQNB010011263">
    <property type="protein sequence ID" value="GJS88297.1"/>
    <property type="molecule type" value="Genomic_DNA"/>
</dbReference>
<comment type="caution">
    <text evidence="1">The sequence shown here is derived from an EMBL/GenBank/DDBJ whole genome shotgun (WGS) entry which is preliminary data.</text>
</comment>
<feature type="non-terminal residue" evidence="1">
    <location>
        <position position="36"/>
    </location>
</feature>
<reference evidence="1" key="2">
    <citation type="submission" date="2022-01" db="EMBL/GenBank/DDBJ databases">
        <authorList>
            <person name="Yamashiro T."/>
            <person name="Shiraishi A."/>
            <person name="Satake H."/>
            <person name="Nakayama K."/>
        </authorList>
    </citation>
    <scope>NUCLEOTIDE SEQUENCE</scope>
</reference>
<reference evidence="1" key="1">
    <citation type="journal article" date="2022" name="Int. J. Mol. Sci.">
        <title>Draft Genome of Tanacetum Coccineum: Genomic Comparison of Closely Related Tanacetum-Family Plants.</title>
        <authorList>
            <person name="Yamashiro T."/>
            <person name="Shiraishi A."/>
            <person name="Nakayama K."/>
            <person name="Satake H."/>
        </authorList>
    </citation>
    <scope>NUCLEOTIDE SEQUENCE</scope>
</reference>
<sequence length="36" mass="3924">MVRFRIAKLDMTASEVGVSGSNGFCWFVAGVETKTK</sequence>
<accession>A0ABQ4ZGG6</accession>
<gene>
    <name evidence="1" type="ORF">Tco_0770933</name>
</gene>